<dbReference type="AlphaFoldDB" id="A0AAV4QCK7"/>
<organism evidence="1 2">
    <name type="scientific">Caerostris darwini</name>
    <dbReference type="NCBI Taxonomy" id="1538125"/>
    <lineage>
        <taxon>Eukaryota</taxon>
        <taxon>Metazoa</taxon>
        <taxon>Ecdysozoa</taxon>
        <taxon>Arthropoda</taxon>
        <taxon>Chelicerata</taxon>
        <taxon>Arachnida</taxon>
        <taxon>Araneae</taxon>
        <taxon>Araneomorphae</taxon>
        <taxon>Entelegynae</taxon>
        <taxon>Araneoidea</taxon>
        <taxon>Araneidae</taxon>
        <taxon>Caerostris</taxon>
    </lineage>
</organism>
<keyword evidence="2" id="KW-1185">Reference proteome</keyword>
<gene>
    <name evidence="1" type="ORF">CDAR_82291</name>
</gene>
<sequence length="101" mass="11498">MLLPSKYNKFHCTILFHYLIKTHFPSFVPQTIKAGLGNNSSAATILRARTSTRRSCAIPQMPFFQAREDCPVAPECRQDTAHQDFQEKFADERVVKNVNLG</sequence>
<evidence type="ECO:0000313" key="1">
    <source>
        <dbReference type="EMBL" id="GIY06081.1"/>
    </source>
</evidence>
<accession>A0AAV4QCK7</accession>
<proteinExistence type="predicted"/>
<protein>
    <submittedName>
        <fullName evidence="1">Uncharacterized protein</fullName>
    </submittedName>
</protein>
<comment type="caution">
    <text evidence="1">The sequence shown here is derived from an EMBL/GenBank/DDBJ whole genome shotgun (WGS) entry which is preliminary data.</text>
</comment>
<evidence type="ECO:0000313" key="2">
    <source>
        <dbReference type="Proteomes" id="UP001054837"/>
    </source>
</evidence>
<dbReference type="EMBL" id="BPLQ01004171">
    <property type="protein sequence ID" value="GIY06081.1"/>
    <property type="molecule type" value="Genomic_DNA"/>
</dbReference>
<name>A0AAV4QCK7_9ARAC</name>
<dbReference type="Proteomes" id="UP001054837">
    <property type="component" value="Unassembled WGS sequence"/>
</dbReference>
<reference evidence="1 2" key="1">
    <citation type="submission" date="2021-06" db="EMBL/GenBank/DDBJ databases">
        <title>Caerostris darwini draft genome.</title>
        <authorList>
            <person name="Kono N."/>
            <person name="Arakawa K."/>
        </authorList>
    </citation>
    <scope>NUCLEOTIDE SEQUENCE [LARGE SCALE GENOMIC DNA]</scope>
</reference>